<geneLocation type="plasmid" evidence="4 5">
    <name>pAcX50f</name>
</geneLocation>
<evidence type="ECO:0000259" key="3">
    <source>
        <dbReference type="Pfam" id="PF13460"/>
    </source>
</evidence>
<feature type="signal peptide" evidence="2">
    <location>
        <begin position="1"/>
        <end position="25"/>
    </location>
</feature>
<keyword evidence="4" id="KW-0614">Plasmid</keyword>
<keyword evidence="1" id="KW-1133">Transmembrane helix</keyword>
<dbReference type="EMBL" id="CP010421">
    <property type="protein sequence ID" value="AJE23932.1"/>
    <property type="molecule type" value="Genomic_DNA"/>
</dbReference>
<evidence type="ECO:0000256" key="2">
    <source>
        <dbReference type="SAM" id="SignalP"/>
    </source>
</evidence>
<dbReference type="Gene3D" id="3.40.50.720">
    <property type="entry name" value="NAD(P)-binding Rossmann-like Domain"/>
    <property type="match status" value="1"/>
</dbReference>
<dbReference type="Proteomes" id="UP000068210">
    <property type="component" value="Plasmid pAcX50f"/>
</dbReference>
<keyword evidence="1" id="KW-0812">Transmembrane</keyword>
<proteinExistence type="predicted"/>
<reference evidence="4 5" key="1">
    <citation type="journal article" date="2015" name="PLoS ONE">
        <title>Azotobacter Genomes: The Genome of Azotobacter chroococcum NCIMB 8003 (ATCC 4412).</title>
        <authorList>
            <person name="Robson R.L."/>
            <person name="Jones R."/>
            <person name="Robson R.M."/>
            <person name="Schwartz A."/>
            <person name="Richardson T.H."/>
        </authorList>
    </citation>
    <scope>NUCLEOTIDE SEQUENCE [LARGE SCALE GENOMIC DNA]</scope>
    <source>
        <strain evidence="4 5">NCIMB 8003</strain>
        <plasmid evidence="5">Plasmid pAcX50f</plasmid>
    </source>
</reference>
<dbReference type="RefSeq" id="WP_338108084.1">
    <property type="nucleotide sequence ID" value="NZ_CP010421.1"/>
</dbReference>
<keyword evidence="5" id="KW-1185">Reference proteome</keyword>
<organism evidence="4 5">
    <name type="scientific">Azotobacter chroococcum NCIMB 8003</name>
    <dbReference type="NCBI Taxonomy" id="1328314"/>
    <lineage>
        <taxon>Bacteria</taxon>
        <taxon>Pseudomonadati</taxon>
        <taxon>Pseudomonadota</taxon>
        <taxon>Gammaproteobacteria</taxon>
        <taxon>Pseudomonadales</taxon>
        <taxon>Pseudomonadaceae</taxon>
        <taxon>Azotobacter</taxon>
    </lineage>
</organism>
<dbReference type="HOGENOM" id="CLU_025711_6_0_6"/>
<dbReference type="InterPro" id="IPR051606">
    <property type="entry name" value="Polyketide_Oxido-like"/>
</dbReference>
<name>A0A0C4WY70_9GAMM</name>
<accession>A0A0C4WY70</accession>
<gene>
    <name evidence="4" type="ORF">Achr_f2380</name>
</gene>
<evidence type="ECO:0000313" key="5">
    <source>
        <dbReference type="Proteomes" id="UP000068210"/>
    </source>
</evidence>
<dbReference type="CDD" id="cd05267">
    <property type="entry name" value="SDR_a6"/>
    <property type="match status" value="1"/>
</dbReference>
<keyword evidence="1" id="KW-0472">Membrane</keyword>
<feature type="transmembrane region" description="Helical" evidence="1">
    <location>
        <begin position="70"/>
        <end position="87"/>
    </location>
</feature>
<dbReference type="SUPFAM" id="SSF51735">
    <property type="entry name" value="NAD(P)-binding Rossmann-fold domains"/>
    <property type="match status" value="1"/>
</dbReference>
<dbReference type="GO" id="GO:0042602">
    <property type="term" value="F:riboflavin reductase (NADPH) activity"/>
    <property type="evidence" value="ECO:0007669"/>
    <property type="project" value="TreeGrafter"/>
</dbReference>
<feature type="chain" id="PRO_5002173428" evidence="2">
    <location>
        <begin position="26"/>
        <end position="264"/>
    </location>
</feature>
<dbReference type="PANTHER" id="PTHR43355">
    <property type="entry name" value="FLAVIN REDUCTASE (NADPH)"/>
    <property type="match status" value="1"/>
</dbReference>
<evidence type="ECO:0000313" key="4">
    <source>
        <dbReference type="EMBL" id="AJE23932.1"/>
    </source>
</evidence>
<keyword evidence="2" id="KW-0732">Signal</keyword>
<protein>
    <submittedName>
        <fullName evidence="4">NmrA-like family protein</fullName>
    </submittedName>
</protein>
<dbReference type="PANTHER" id="PTHR43355:SF2">
    <property type="entry name" value="FLAVIN REDUCTASE (NADPH)"/>
    <property type="match status" value="1"/>
</dbReference>
<dbReference type="Pfam" id="PF13460">
    <property type="entry name" value="NAD_binding_10"/>
    <property type="match status" value="1"/>
</dbReference>
<sequence length="264" mass="29056">MRKIVLLFGLLVAAFLAIGASVSNGADSSRAGEPANAQKANPTMKNVILIGANGSTSKEIIPRLLEQDDVKLTLFLFLFLFLFLRRASRMQHMQSDRVNVVEGDAAELADLKRAIRGQDIVISTMGGMDLDAKTANIVKAMKEVGARHVIVISAGGIYDELPEPFNAWDKRMVGQYRPINLKTAEVAEQSGLSYTVLRPVWLTDKPTEEFQLTRKGETYKGTETSRASIGRFVADLVKDPQRYANQNLGISQLNTDGDRPAAYR</sequence>
<dbReference type="InterPro" id="IPR036291">
    <property type="entry name" value="NAD(P)-bd_dom_sf"/>
</dbReference>
<dbReference type="GO" id="GO:0004074">
    <property type="term" value="F:biliverdin reductase [NAD(P)H] activity"/>
    <property type="evidence" value="ECO:0007669"/>
    <property type="project" value="TreeGrafter"/>
</dbReference>
<evidence type="ECO:0000256" key="1">
    <source>
        <dbReference type="SAM" id="Phobius"/>
    </source>
</evidence>
<dbReference type="AlphaFoldDB" id="A0A0C4WY70"/>
<dbReference type="KEGG" id="acx:Achr_f2380"/>
<dbReference type="InterPro" id="IPR016040">
    <property type="entry name" value="NAD(P)-bd_dom"/>
</dbReference>
<feature type="domain" description="NAD(P)-binding" evidence="3">
    <location>
        <begin position="51"/>
        <end position="240"/>
    </location>
</feature>